<organism evidence="7 8">
    <name type="scientific">Capronia epimyces CBS 606.96</name>
    <dbReference type="NCBI Taxonomy" id="1182542"/>
    <lineage>
        <taxon>Eukaryota</taxon>
        <taxon>Fungi</taxon>
        <taxon>Dikarya</taxon>
        <taxon>Ascomycota</taxon>
        <taxon>Pezizomycotina</taxon>
        <taxon>Eurotiomycetes</taxon>
        <taxon>Chaetothyriomycetidae</taxon>
        <taxon>Chaetothyriales</taxon>
        <taxon>Herpotrichiellaceae</taxon>
        <taxon>Capronia</taxon>
    </lineage>
</organism>
<evidence type="ECO:0000256" key="4">
    <source>
        <dbReference type="ARBA" id="ARBA00022989"/>
    </source>
</evidence>
<dbReference type="GO" id="GO:0022857">
    <property type="term" value="F:transmembrane transporter activity"/>
    <property type="evidence" value="ECO:0007669"/>
    <property type="project" value="InterPro"/>
</dbReference>
<keyword evidence="8" id="KW-1185">Reference proteome</keyword>
<feature type="transmembrane region" description="Helical" evidence="6">
    <location>
        <begin position="65"/>
        <end position="90"/>
    </location>
</feature>
<dbReference type="GeneID" id="19173424"/>
<proteinExistence type="predicted"/>
<evidence type="ECO:0000256" key="1">
    <source>
        <dbReference type="ARBA" id="ARBA00004141"/>
    </source>
</evidence>
<dbReference type="InterPro" id="IPR002293">
    <property type="entry name" value="AA/rel_permease1"/>
</dbReference>
<comment type="caution">
    <text evidence="7">The sequence shown here is derived from an EMBL/GenBank/DDBJ whole genome shotgun (WGS) entry which is preliminary data.</text>
</comment>
<feature type="transmembrane region" description="Helical" evidence="6">
    <location>
        <begin position="265"/>
        <end position="288"/>
    </location>
</feature>
<dbReference type="eggNOG" id="KOG1289">
    <property type="taxonomic scope" value="Eukaryota"/>
</dbReference>
<dbReference type="Pfam" id="PF13520">
    <property type="entry name" value="AA_permease_2"/>
    <property type="match status" value="1"/>
</dbReference>
<dbReference type="PANTHER" id="PTHR45649:SF7">
    <property type="entry name" value="CHOLINE TRANSPORT PROTEIN"/>
    <property type="match status" value="1"/>
</dbReference>
<reference evidence="7 8" key="1">
    <citation type="submission" date="2013-03" db="EMBL/GenBank/DDBJ databases">
        <title>The Genome Sequence of Capronia epimyces CBS 606.96.</title>
        <authorList>
            <consortium name="The Broad Institute Genomics Platform"/>
            <person name="Cuomo C."/>
            <person name="de Hoog S."/>
            <person name="Gorbushina A."/>
            <person name="Walker B."/>
            <person name="Young S.K."/>
            <person name="Zeng Q."/>
            <person name="Gargeya S."/>
            <person name="Fitzgerald M."/>
            <person name="Haas B."/>
            <person name="Abouelleil A."/>
            <person name="Allen A.W."/>
            <person name="Alvarado L."/>
            <person name="Arachchi H.M."/>
            <person name="Berlin A.M."/>
            <person name="Chapman S.B."/>
            <person name="Gainer-Dewar J."/>
            <person name="Goldberg J."/>
            <person name="Griggs A."/>
            <person name="Gujja S."/>
            <person name="Hansen M."/>
            <person name="Howarth C."/>
            <person name="Imamovic A."/>
            <person name="Ireland A."/>
            <person name="Larimer J."/>
            <person name="McCowan C."/>
            <person name="Murphy C."/>
            <person name="Pearson M."/>
            <person name="Poon T.W."/>
            <person name="Priest M."/>
            <person name="Roberts A."/>
            <person name="Saif S."/>
            <person name="Shea T."/>
            <person name="Sisk P."/>
            <person name="Sykes S."/>
            <person name="Wortman J."/>
            <person name="Nusbaum C."/>
            <person name="Birren B."/>
        </authorList>
    </citation>
    <scope>NUCLEOTIDE SEQUENCE [LARGE SCALE GENOMIC DNA]</scope>
    <source>
        <strain evidence="7 8">CBS 606.96</strain>
    </source>
</reference>
<dbReference type="GO" id="GO:0016020">
    <property type="term" value="C:membrane"/>
    <property type="evidence" value="ECO:0007669"/>
    <property type="project" value="UniProtKB-SubCell"/>
</dbReference>
<feature type="transmembrane region" description="Helical" evidence="6">
    <location>
        <begin position="111"/>
        <end position="144"/>
    </location>
</feature>
<dbReference type="HOGENOM" id="CLU_004495_5_1_1"/>
<dbReference type="PIRSF" id="PIRSF006060">
    <property type="entry name" value="AA_transporter"/>
    <property type="match status" value="1"/>
</dbReference>
<feature type="transmembrane region" description="Helical" evidence="6">
    <location>
        <begin position="318"/>
        <end position="339"/>
    </location>
</feature>
<feature type="transmembrane region" description="Helical" evidence="6">
    <location>
        <begin position="156"/>
        <end position="175"/>
    </location>
</feature>
<dbReference type="AlphaFoldDB" id="W9Y6Y3"/>
<dbReference type="PANTHER" id="PTHR45649">
    <property type="entry name" value="AMINO-ACID PERMEASE BAT1"/>
    <property type="match status" value="1"/>
</dbReference>
<protein>
    <submittedName>
        <fullName evidence="7">Uncharacterized protein</fullName>
    </submittedName>
</protein>
<evidence type="ECO:0000256" key="6">
    <source>
        <dbReference type="SAM" id="Phobius"/>
    </source>
</evidence>
<evidence type="ECO:0000256" key="5">
    <source>
        <dbReference type="ARBA" id="ARBA00023136"/>
    </source>
</evidence>
<gene>
    <name evidence="7" type="ORF">A1O3_09340</name>
</gene>
<keyword evidence="2" id="KW-0813">Transport</keyword>
<evidence type="ECO:0000313" key="7">
    <source>
        <dbReference type="EMBL" id="EXJ78179.1"/>
    </source>
</evidence>
<dbReference type="Gene3D" id="1.20.1740.10">
    <property type="entry name" value="Amino acid/polyamine transporter I"/>
    <property type="match status" value="1"/>
</dbReference>
<dbReference type="OrthoDB" id="2417308at2759"/>
<evidence type="ECO:0000256" key="3">
    <source>
        <dbReference type="ARBA" id="ARBA00022692"/>
    </source>
</evidence>
<feature type="transmembrane region" description="Helical" evidence="6">
    <location>
        <begin position="224"/>
        <end position="245"/>
    </location>
</feature>
<sequence>MSTTCTDELPVEVGGDGVALDLDNRLARDFSLLGVISLAWNCVNVFGGLSFIFVVGFSAGGLPAIFYGFIGASVCVACMTAVLAECASIFPTAGGAYHFATFLVPQKYRSGVGFVLGWINYLAWTLAAAACYSILSSLIFAFVFETHPDFSLSGRYQLFLVYVAVAIVSWAANLFCLSAIPLLGNIGCYGSMATFVAFTITLLAVSKKADPASVFVDVINATGYSSNAMAVVLGLYNSMTALVALDASCHMAEEIKQPTRMIPKILYITIALQFLVGVVWILAIGFSIQDSDAIINSPSGVPIFELILQGTRSKVAQYIFMVMLTINYIAAAVGCSLTASRQGYALARDGGLFLKTR</sequence>
<comment type="subcellular location">
    <subcellularLocation>
        <location evidence="1">Membrane</location>
        <topology evidence="1">Multi-pass membrane protein</topology>
    </subcellularLocation>
</comment>
<dbReference type="EMBL" id="AMGY01000009">
    <property type="protein sequence ID" value="EXJ78179.1"/>
    <property type="molecule type" value="Genomic_DNA"/>
</dbReference>
<feature type="transmembrane region" description="Helical" evidence="6">
    <location>
        <begin position="32"/>
        <end position="59"/>
    </location>
</feature>
<feature type="transmembrane region" description="Helical" evidence="6">
    <location>
        <begin position="182"/>
        <end position="204"/>
    </location>
</feature>
<dbReference type="RefSeq" id="XP_007737624.1">
    <property type="nucleotide sequence ID" value="XM_007739434.1"/>
</dbReference>
<keyword evidence="5 6" id="KW-0472">Membrane</keyword>
<evidence type="ECO:0000256" key="2">
    <source>
        <dbReference type="ARBA" id="ARBA00022448"/>
    </source>
</evidence>
<evidence type="ECO:0000313" key="8">
    <source>
        <dbReference type="Proteomes" id="UP000019478"/>
    </source>
</evidence>
<dbReference type="STRING" id="1182542.W9Y6Y3"/>
<accession>W9Y6Y3</accession>
<keyword evidence="4 6" id="KW-1133">Transmembrane helix</keyword>
<keyword evidence="3 6" id="KW-0812">Transmembrane</keyword>
<name>W9Y6Y3_9EURO</name>
<dbReference type="Proteomes" id="UP000019478">
    <property type="component" value="Unassembled WGS sequence"/>
</dbReference>